<protein>
    <recommendedName>
        <fullName evidence="3">Dephospho-CoA kinase</fullName>
    </recommendedName>
</protein>
<organism evidence="1 2">
    <name type="scientific">Candidatus Roizmanbacteria bacterium CG07_land_8_20_14_0_80_34_15</name>
    <dbReference type="NCBI Taxonomy" id="1974849"/>
    <lineage>
        <taxon>Bacteria</taxon>
        <taxon>Candidatus Roizmaniibacteriota</taxon>
    </lineage>
</organism>
<evidence type="ECO:0000313" key="1">
    <source>
        <dbReference type="EMBL" id="PIU36601.1"/>
    </source>
</evidence>
<sequence length="226" mass="26183">MLIIGVVGQIASGKGILVSYLTEKLGFTSFSLSSAVHREIEKKGIKKYTRQMLQDVGDEMRRREGDEVLARRVIEAIQKQTIEDRKLKIGLEGRKSKVKKNLFSIFNYQPPSSIFYHRQSIIIDGIRNPAEIEFLRNNSNFILIGVKANRELRFKRLLFRGKEWDPKSYEDFLKVDRRDLGVGQQKSGQQVGKCLAYCDYVLTNNKNIKDFEKKIKKLNNMYLSSK</sequence>
<dbReference type="EMBL" id="PEWY01000145">
    <property type="protein sequence ID" value="PIU36601.1"/>
    <property type="molecule type" value="Genomic_DNA"/>
</dbReference>
<dbReference type="Proteomes" id="UP000230184">
    <property type="component" value="Unassembled WGS sequence"/>
</dbReference>
<evidence type="ECO:0008006" key="3">
    <source>
        <dbReference type="Google" id="ProtNLM"/>
    </source>
</evidence>
<dbReference type="SUPFAM" id="SSF52540">
    <property type="entry name" value="P-loop containing nucleoside triphosphate hydrolases"/>
    <property type="match status" value="1"/>
</dbReference>
<dbReference type="PANTHER" id="PTHR41930">
    <property type="entry name" value="UPF0200 PROTEIN MJ1399"/>
    <property type="match status" value="1"/>
</dbReference>
<dbReference type="InterPro" id="IPR027417">
    <property type="entry name" value="P-loop_NTPase"/>
</dbReference>
<gene>
    <name evidence="1" type="ORF">COT02_05170</name>
</gene>
<dbReference type="AlphaFoldDB" id="A0A2M6YSX3"/>
<reference evidence="2" key="1">
    <citation type="submission" date="2017-09" db="EMBL/GenBank/DDBJ databases">
        <title>Depth-based differentiation of microbial function through sediment-hosted aquifers and enrichment of novel symbionts in the deep terrestrial subsurface.</title>
        <authorList>
            <person name="Probst A.J."/>
            <person name="Ladd B."/>
            <person name="Jarett J.K."/>
            <person name="Geller-Mcgrath D.E."/>
            <person name="Sieber C.M.K."/>
            <person name="Emerson J.B."/>
            <person name="Anantharaman K."/>
            <person name="Thomas B.C."/>
            <person name="Malmstrom R."/>
            <person name="Stieglmeier M."/>
            <person name="Klingl A."/>
            <person name="Woyke T."/>
            <person name="Ryan C.M."/>
            <person name="Banfield J.F."/>
        </authorList>
    </citation>
    <scope>NUCLEOTIDE SEQUENCE [LARGE SCALE GENOMIC DNA]</scope>
</reference>
<dbReference type="Gene3D" id="3.40.50.300">
    <property type="entry name" value="P-loop containing nucleotide triphosphate hydrolases"/>
    <property type="match status" value="1"/>
</dbReference>
<dbReference type="PANTHER" id="PTHR41930:SF1">
    <property type="entry name" value="DEPHOSPHO-COA KINASE"/>
    <property type="match status" value="1"/>
</dbReference>
<proteinExistence type="predicted"/>
<name>A0A2M6YSX3_9BACT</name>
<accession>A0A2M6YSX3</accession>
<comment type="caution">
    <text evidence="1">The sequence shown here is derived from an EMBL/GenBank/DDBJ whole genome shotgun (WGS) entry which is preliminary data.</text>
</comment>
<evidence type="ECO:0000313" key="2">
    <source>
        <dbReference type="Proteomes" id="UP000230184"/>
    </source>
</evidence>